<organism evidence="3 4">
    <name type="scientific">Cellulomonas iranensis</name>
    <dbReference type="NCBI Taxonomy" id="76862"/>
    <lineage>
        <taxon>Bacteria</taxon>
        <taxon>Bacillati</taxon>
        <taxon>Actinomycetota</taxon>
        <taxon>Actinomycetes</taxon>
        <taxon>Micrococcales</taxon>
        <taxon>Cellulomonadaceae</taxon>
        <taxon>Cellulomonas</taxon>
    </lineage>
</organism>
<feature type="compositionally biased region" description="Basic and acidic residues" evidence="1">
    <location>
        <begin position="1"/>
        <end position="12"/>
    </location>
</feature>
<gene>
    <name evidence="3" type="ORF">JO380_001177</name>
</gene>
<keyword evidence="2" id="KW-1133">Transmembrane helix</keyword>
<evidence type="ECO:0000256" key="1">
    <source>
        <dbReference type="SAM" id="MobiDB-lite"/>
    </source>
</evidence>
<dbReference type="EMBL" id="JAUSVM010000001">
    <property type="protein sequence ID" value="MDQ0424796.1"/>
    <property type="molecule type" value="Genomic_DNA"/>
</dbReference>
<accession>A0ABU0GHH3</accession>
<reference evidence="3 4" key="1">
    <citation type="submission" date="2023-07" db="EMBL/GenBank/DDBJ databases">
        <title>Sequencing the genomes of 1000 actinobacteria strains.</title>
        <authorList>
            <person name="Klenk H.-P."/>
        </authorList>
    </citation>
    <scope>NUCLEOTIDE SEQUENCE [LARGE SCALE GENOMIC DNA]</scope>
    <source>
        <strain evidence="3 4">DSM 14785</strain>
    </source>
</reference>
<evidence type="ECO:0000313" key="3">
    <source>
        <dbReference type="EMBL" id="MDQ0424796.1"/>
    </source>
</evidence>
<comment type="caution">
    <text evidence="3">The sequence shown here is derived from an EMBL/GenBank/DDBJ whole genome shotgun (WGS) entry which is preliminary data.</text>
</comment>
<feature type="transmembrane region" description="Helical" evidence="2">
    <location>
        <begin position="28"/>
        <end position="48"/>
    </location>
</feature>
<dbReference type="RefSeq" id="WP_046530032.1">
    <property type="nucleotide sequence ID" value="NZ_CP084585.1"/>
</dbReference>
<keyword evidence="2" id="KW-0472">Membrane</keyword>
<evidence type="ECO:0000256" key="2">
    <source>
        <dbReference type="SAM" id="Phobius"/>
    </source>
</evidence>
<dbReference type="Proteomes" id="UP001240250">
    <property type="component" value="Unassembled WGS sequence"/>
</dbReference>
<protein>
    <submittedName>
        <fullName evidence="3">Ferric-dicitrate binding protein FerR (Iron transport regulator)</fullName>
    </submittedName>
</protein>
<sequence>MTTFDDRDLFDHVEEDDHDPHPAHGRRVGVVLAVAAALVVAGVAWLLLARPQVVTAQANGMTVELLERAQQPTDAVDPAVAQEAGVDPETTRFAVRTAAGQHFAALRWDGALCLVVVPDGDQARTSCTSPKPGAVTTATAEDGSSVRLGADGAAPPSGGDWQAAGANVWVLPAPPADPAAPAEG</sequence>
<keyword evidence="4" id="KW-1185">Reference proteome</keyword>
<proteinExistence type="predicted"/>
<evidence type="ECO:0000313" key="4">
    <source>
        <dbReference type="Proteomes" id="UP001240250"/>
    </source>
</evidence>
<keyword evidence="2" id="KW-0812">Transmembrane</keyword>
<feature type="region of interest" description="Disordered" evidence="1">
    <location>
        <begin position="1"/>
        <end position="23"/>
    </location>
</feature>
<name>A0ABU0GHH3_9CELL</name>